<evidence type="ECO:0000259" key="2">
    <source>
        <dbReference type="Pfam" id="PF07431"/>
    </source>
</evidence>
<comment type="caution">
    <text evidence="4">The sequence shown here is derived from an EMBL/GenBank/DDBJ whole genome shotgun (WGS) entry which is preliminary data.</text>
</comment>
<dbReference type="InterPro" id="IPR056460">
    <property type="entry name" value="DUF1512_N"/>
</dbReference>
<feature type="domain" description="DUF1512" evidence="2">
    <location>
        <begin position="15"/>
        <end position="188"/>
    </location>
</feature>
<evidence type="ECO:0000259" key="3">
    <source>
        <dbReference type="Pfam" id="PF23542"/>
    </source>
</evidence>
<keyword evidence="5" id="KW-1185">Reference proteome</keyword>
<reference evidence="4 5" key="1">
    <citation type="journal article" name="Nat. Commun.">
        <title>Undinarchaeota illuminate DPANN phylogeny and the impact of gene transfer on archaeal evolution.</title>
        <authorList>
            <person name="Dombrowski N."/>
            <person name="Williams T.A."/>
            <person name="Sun J."/>
            <person name="Woodcroft B.J."/>
            <person name="Lee J.H."/>
            <person name="Minh B.Q."/>
            <person name="Rinke C."/>
            <person name="Spang A."/>
        </authorList>
    </citation>
    <scope>NUCLEOTIDE SEQUENCE [LARGE SCALE GENOMIC DNA]</scope>
    <source>
        <strain evidence="4">MAG_bin17</strain>
    </source>
</reference>
<feature type="transmembrane region" description="Helical" evidence="1">
    <location>
        <begin position="15"/>
        <end position="34"/>
    </location>
</feature>
<dbReference type="InterPro" id="IPR056461">
    <property type="entry name" value="DUF1512_C"/>
</dbReference>
<dbReference type="PIRSF" id="PIRSF016495">
    <property type="entry name" value="UCP016495"/>
    <property type="match status" value="1"/>
</dbReference>
<dbReference type="Pfam" id="PF23542">
    <property type="entry name" value="DUF1512_C"/>
    <property type="match status" value="1"/>
</dbReference>
<accession>A0A832XFM7</accession>
<dbReference type="EMBL" id="DVAD01000004">
    <property type="protein sequence ID" value="HIJ99318.1"/>
    <property type="molecule type" value="Genomic_DNA"/>
</dbReference>
<dbReference type="AlphaFoldDB" id="A0A832XFM7"/>
<keyword evidence="1" id="KW-0812">Transmembrane</keyword>
<name>A0A832XFM7_9ARCH</name>
<dbReference type="Pfam" id="PF07431">
    <property type="entry name" value="DUF1512"/>
    <property type="match status" value="1"/>
</dbReference>
<sequence>MVIGIPADTSIWGTIVNWTILLIMFMYVLPKLYLYQIFSKLEMAAQKFEAISKKGQGLIVKKTAPFGRAKKDIRERVTRFVDFFIVPPVNLDPFGIIKKLDHVIDNSDTRFRRAADYIAPDADSEQKMNVFMGMQAAVMINMVAKIVRHYVEMTKKFKNLQFAMLLQMQLPMLEKMIESELKGLEAFLNGHAIGDGIGPMVIASQLDTEGKEIAKEAIATTKTVNGRRITFVKATGPGGRLGKIGEAVEKIAAKGKIARIITIDAAQKLEGEKTGTISEGVGIAMGGAGVQRYKIEEVATKYRLPMDAIAIKMSPFEAISPMPEKVVDSLNDAVDMLNERIAEVPKGQHIIVVGVGNTCGIPNTKKNLEKLVKILKERARKIKKAEKEKNKTWWGGTRKETEVWNFNRADILNLGKTAGFIKQ</sequence>
<proteinExistence type="predicted"/>
<keyword evidence="1" id="KW-0472">Membrane</keyword>
<protein>
    <submittedName>
        <fullName evidence="4">DUF1512 family protein</fullName>
    </submittedName>
</protein>
<keyword evidence="1" id="KW-1133">Transmembrane helix</keyword>
<evidence type="ECO:0000256" key="1">
    <source>
        <dbReference type="SAM" id="Phobius"/>
    </source>
</evidence>
<evidence type="ECO:0000313" key="5">
    <source>
        <dbReference type="Proteomes" id="UP000604391"/>
    </source>
</evidence>
<gene>
    <name evidence="4" type="ORF">H1011_00655</name>
</gene>
<feature type="domain" description="DUF1512" evidence="3">
    <location>
        <begin position="193"/>
        <end position="362"/>
    </location>
</feature>
<organism evidence="4 5">
    <name type="scientific">Candidatus Undinarchaeum marinum</name>
    <dbReference type="NCBI Taxonomy" id="2756141"/>
    <lineage>
        <taxon>Archaea</taxon>
        <taxon>Candidatus Undinarchaeota</taxon>
        <taxon>Candidatus Undinarchaeia</taxon>
        <taxon>Candidatus Undinarchaeales</taxon>
        <taxon>Candidatus Undinarchaeaceae</taxon>
        <taxon>Candidatus Undinarchaeum</taxon>
    </lineage>
</organism>
<dbReference type="Proteomes" id="UP000604391">
    <property type="component" value="Unassembled WGS sequence"/>
</dbReference>
<dbReference type="InterPro" id="IPR009995">
    <property type="entry name" value="DUF1512"/>
</dbReference>
<evidence type="ECO:0000313" key="4">
    <source>
        <dbReference type="EMBL" id="HIJ99318.1"/>
    </source>
</evidence>